<sequence length="15" mass="1902">KDLKLSFYIKQELYN</sequence>
<reference evidence="1" key="1">
    <citation type="journal article" date="2012" name="Mol. Plant Microbe Interact.">
        <title>A highly conserved effector in Fusarium oxysporum is required for full virulence on Arabidopsis.</title>
        <authorList>
            <person name="Thatcher L.F."/>
            <person name="Gardiner D.M."/>
            <person name="Kazan K."/>
            <person name="Manners J."/>
        </authorList>
    </citation>
    <scope>NUCLEOTIDE SEQUENCE [LARGE SCALE GENOMIC DNA]</scope>
    <source>
        <strain evidence="1">Fo5176</strain>
    </source>
</reference>
<name>F9FEE0_FUSOF</name>
<gene>
    <name evidence="1" type="ORF">FOXB_04768</name>
</gene>
<organism evidence="1">
    <name type="scientific">Fusarium oxysporum (strain Fo5176)</name>
    <name type="common">Fusarium vascular wilt</name>
    <dbReference type="NCBI Taxonomy" id="660025"/>
    <lineage>
        <taxon>Eukaryota</taxon>
        <taxon>Fungi</taxon>
        <taxon>Dikarya</taxon>
        <taxon>Ascomycota</taxon>
        <taxon>Pezizomycotina</taxon>
        <taxon>Sordariomycetes</taxon>
        <taxon>Hypocreomycetidae</taxon>
        <taxon>Hypocreales</taxon>
        <taxon>Nectriaceae</taxon>
        <taxon>Fusarium</taxon>
        <taxon>Fusarium oxysporum species complex</taxon>
    </lineage>
</organism>
<feature type="non-terminal residue" evidence="1">
    <location>
        <position position="1"/>
    </location>
</feature>
<dbReference type="EMBL" id="AFQF01001478">
    <property type="protein sequence ID" value="EGU84717.1"/>
    <property type="molecule type" value="Genomic_DNA"/>
</dbReference>
<evidence type="ECO:0000313" key="1">
    <source>
        <dbReference type="EMBL" id="EGU84717.1"/>
    </source>
</evidence>
<protein>
    <submittedName>
        <fullName evidence="1">Uncharacterized protein</fullName>
    </submittedName>
</protein>
<comment type="caution">
    <text evidence="1">The sequence shown here is derived from an EMBL/GenBank/DDBJ whole genome shotgun (WGS) entry which is preliminary data.</text>
</comment>
<proteinExistence type="predicted"/>
<accession>F9FEE0</accession>